<feature type="region of interest" description="Disordered" evidence="2">
    <location>
        <begin position="441"/>
        <end position="500"/>
    </location>
</feature>
<evidence type="ECO:0000313" key="4">
    <source>
        <dbReference type="EMBL" id="CEL66559.1"/>
    </source>
</evidence>
<feature type="compositionally biased region" description="Basic and acidic residues" evidence="2">
    <location>
        <begin position="763"/>
        <end position="776"/>
    </location>
</feature>
<feature type="compositionally biased region" description="Basic and acidic residues" evidence="2">
    <location>
        <begin position="902"/>
        <end position="920"/>
    </location>
</feature>
<feature type="compositionally biased region" description="Polar residues" evidence="2">
    <location>
        <begin position="823"/>
        <end position="832"/>
    </location>
</feature>
<feature type="compositionally biased region" description="Basic and acidic residues" evidence="2">
    <location>
        <begin position="937"/>
        <end position="949"/>
    </location>
</feature>
<feature type="compositionally biased region" description="Polar residues" evidence="2">
    <location>
        <begin position="1027"/>
        <end position="1037"/>
    </location>
</feature>
<dbReference type="PANTHER" id="PTHR46518:SF1">
    <property type="entry name" value="OUTER DYNEIN ARM-DOCKING COMPLEX SUBUNIT 3"/>
    <property type="match status" value="1"/>
</dbReference>
<feature type="region of interest" description="Disordered" evidence="2">
    <location>
        <begin position="515"/>
        <end position="863"/>
    </location>
</feature>
<feature type="compositionally biased region" description="Basic and acidic residues" evidence="2">
    <location>
        <begin position="478"/>
        <end position="494"/>
    </location>
</feature>
<feature type="compositionally biased region" description="Polar residues" evidence="2">
    <location>
        <begin position="1269"/>
        <end position="1279"/>
    </location>
</feature>
<reference evidence="4" key="4">
    <citation type="journal article" date="2015" name="PLoS ONE">
        <title>Comprehensive Evaluation of Toxoplasma gondii VEG and Neospora caninum LIV Genomes with Tachyzoite Stage Transcriptome and Proteome Defines Novel Transcript Features.</title>
        <authorList>
            <person name="Ramaprasad A."/>
            <person name="Mourier T."/>
            <person name="Naeem R."/>
            <person name="Malas T.B."/>
            <person name="Moussa E."/>
            <person name="Panigrahi A."/>
            <person name="Vermont S.J."/>
            <person name="Otto T.D."/>
            <person name="Wastling J."/>
            <person name="Pain A."/>
        </authorList>
    </citation>
    <scope>NUCLEOTIDE SEQUENCE</scope>
    <source>
        <strain evidence="4">Liverpool</strain>
    </source>
</reference>
<dbReference type="GO" id="GO:0097542">
    <property type="term" value="C:ciliary tip"/>
    <property type="evidence" value="ECO:0007669"/>
    <property type="project" value="TreeGrafter"/>
</dbReference>
<dbReference type="RefSeq" id="XP_003882613.1">
    <property type="nucleotide sequence ID" value="XM_003882564.1"/>
</dbReference>
<sequence>MPPALALEEQYEDLLKRFQIMDAERKTTYEAAHHAIRYNQGLMKQLKDQNLQIRNQLKVLKKNKILTAPEHLQKKMDEVSKLRLQLDQMKNHNVGQRRTLASLQDKLRELEIAAERPNTEASPELKQIRVIENRLDQAMIKLNEAQSIRSTYEQIVTRLKDERLGLDQHLAQLEKTLKVWVIQAIKLKQNVSGKKEKDNDYEELLALSHDATHASELAQAELHRVSQAIEQERANREQEVEEKRALVQACVTANQKIAEEAVTTKQKVEEDRMKTMAQVHESNPTEGDGCPTLEDYENVFRRIKQATGVSDVNEVIQKFLMQEETRENLVSLAKELEEMKLSSVTKQSKWPVVDDLEISASQANARHERARSKYEKNCQLLVELQAGVEHLYEKLMSTTQTNPQLRREASAVQPSVEWMVQASLQKLDYLVKRTKEGLKREQQRLQEETEKQAEQAADHARQVDSLLSPGPVPLEKSSACHEPEATPGNDDRSPSDSSIPQMAEDACVCPVFDYLPPASPGRETGLARKRTMEESEKFESPSETQREANGQSTVLAHISEVPSSSDVSSGHVADSPERFDGQQTNEAQNGLRDEMGGTTEEIQRDVNTSAFAPSFPIREEDEGKLLSDKETLGDTEWQELSAKHEDCSELEASTEKENTRGDREDLQRRDDSFRPHGETGIQSDHERDNWCLGHTPAPDRASPVPAGFAFFPSEEAGAMQQPSRVENHAAQHTFEPRLNEARPVTDGGKIDGIENGSEEEAIAGEHNRVAEERTEPGRLPAEGVPTEEVPSQSNVSSTPPEEKCAEAPRGPATPESDDPLGSETPSGPQGSEINVAEGDDGEALGACVPEQPEPNGVGVAVVSPAEQSLAPELPSAQTAQLTAREAEMVESPLGVTLAVEPARNRESEGRDAGHAARESDSDSGGSPEPHPQGTGRAAEDVCKEERAETHSIPTGASLSRLSRPAFSSSDPGADDQDSSQPKDLGLDLDSRAKPAEQESAADLALERSDRTPESRAGRAVPAEDTQLGPSNSDQQTPEPVGSSAEKTVQEQSSQENVGEPEETLASLPLQEAPETGSSSPPRATARPVDGEAADDDGRAVRIAVSLCVASSSKGAVGEGGNHCGDEEIDAGESGHRAEHVHSTVKAALAESTGQGPPSGGSGDPTFGEAPGNLDSQSGGVLDAEAQQLSATSGPITLSAEVGGAHGNTEKCGGDGKVEGLDEGCSGSLPGENGSLETPEADRDPATGGSPERTADVDATVEPQDLLHNRQANDPGSTESEAVDVVSEASAETC</sequence>
<feature type="compositionally biased region" description="Basic and acidic residues" evidence="2">
    <location>
        <begin position="984"/>
        <end position="996"/>
    </location>
</feature>
<feature type="compositionally biased region" description="Basic and acidic residues" evidence="2">
    <location>
        <begin position="1132"/>
        <end position="1141"/>
    </location>
</feature>
<feature type="compositionally biased region" description="Polar residues" evidence="2">
    <location>
        <begin position="1186"/>
        <end position="1195"/>
    </location>
</feature>
<feature type="coiled-coil region" evidence="1">
    <location>
        <begin position="322"/>
        <end position="373"/>
    </location>
</feature>
<keyword evidence="5" id="KW-1185">Reference proteome</keyword>
<dbReference type="OMA" id="RFQIMDA"/>
<feature type="coiled-coil region" evidence="1">
    <location>
        <begin position="4"/>
        <end position="190"/>
    </location>
</feature>
<protein>
    <submittedName>
        <fullName evidence="3">Uncharacterized protein</fullName>
    </submittedName>
</protein>
<feature type="compositionally biased region" description="Basic and acidic residues" evidence="2">
    <location>
        <begin position="725"/>
        <end position="740"/>
    </location>
</feature>
<reference evidence="5" key="3">
    <citation type="journal article" date="2012" name="PLoS Pathog.">
        <title>Comparative genomics of the apicomplexan parasites Toxoplasma gondii and Neospora caninum: Coccidia differing in host range and transmission strategy.</title>
        <authorList>
            <person name="Reid A.J."/>
            <person name="Vermont S.J."/>
            <person name="Cotton J.A."/>
            <person name="Harris D."/>
            <person name="Hill-Cawthorne G.A."/>
            <person name="Konen-Waisman S."/>
            <person name="Latham S.M."/>
            <person name="Mourier T."/>
            <person name="Norton R."/>
            <person name="Quail M.A."/>
            <person name="Sanders M."/>
            <person name="Shanmugam D."/>
            <person name="Sohal A."/>
            <person name="Wasmuth J.D."/>
            <person name="Brunk B."/>
            <person name="Grigg M.E."/>
            <person name="Howard J.C."/>
            <person name="Parkinson J."/>
            <person name="Roos D.S."/>
            <person name="Trees A.J."/>
            <person name="Berriman M."/>
            <person name="Pain A."/>
            <person name="Wastling J.M."/>
        </authorList>
    </citation>
    <scope>NUCLEOTIDE SEQUENCE [LARGE SCALE GENOMIC DNA]</scope>
    <source>
        <strain evidence="5">Liverpool</strain>
    </source>
</reference>
<dbReference type="GO" id="GO:0003341">
    <property type="term" value="P:cilium movement"/>
    <property type="evidence" value="ECO:0007669"/>
    <property type="project" value="InterPro"/>
</dbReference>
<evidence type="ECO:0000313" key="3">
    <source>
        <dbReference type="EMBL" id="CBZ52581.1"/>
    </source>
</evidence>
<feature type="compositionally biased region" description="Basic and acidic residues" evidence="2">
    <location>
        <begin position="641"/>
        <end position="689"/>
    </location>
</feature>
<evidence type="ECO:0000256" key="2">
    <source>
        <dbReference type="SAM" id="MobiDB-lite"/>
    </source>
</evidence>
<dbReference type="OrthoDB" id="330988at2759"/>
<dbReference type="Proteomes" id="UP000007494">
    <property type="component" value="Chromosome VIIa"/>
</dbReference>
<dbReference type="eggNOG" id="ENOG502QR7A">
    <property type="taxonomic scope" value="Eukaryota"/>
</dbReference>
<feature type="region of interest" description="Disordered" evidence="2">
    <location>
        <begin position="892"/>
        <end position="1097"/>
    </location>
</feature>
<feature type="coiled-coil region" evidence="1">
    <location>
        <begin position="215"/>
        <end position="249"/>
    </location>
</feature>
<evidence type="ECO:0000256" key="1">
    <source>
        <dbReference type="SAM" id="Coils"/>
    </source>
</evidence>
<feature type="compositionally biased region" description="Basic and acidic residues" evidence="2">
    <location>
        <begin position="1004"/>
        <end position="1016"/>
    </location>
</feature>
<feature type="compositionally biased region" description="Basic and acidic residues" evidence="2">
    <location>
        <begin position="441"/>
        <end position="462"/>
    </location>
</feature>
<accession>F0VFT7</accession>
<dbReference type="EMBL" id="LN714481">
    <property type="protein sequence ID" value="CEL66559.1"/>
    <property type="molecule type" value="Genomic_DNA"/>
</dbReference>
<dbReference type="PANTHER" id="PTHR46518">
    <property type="entry name" value="COILED-COIL DOMAIN-CONTAINING PROTEIN 151"/>
    <property type="match status" value="1"/>
</dbReference>
<feature type="compositionally biased region" description="Polar residues" evidence="2">
    <location>
        <begin position="951"/>
        <end position="970"/>
    </location>
</feature>
<dbReference type="EMBL" id="FR823388">
    <property type="protein sequence ID" value="CBZ52581.1"/>
    <property type="molecule type" value="Genomic_DNA"/>
</dbReference>
<feature type="compositionally biased region" description="Low complexity" evidence="2">
    <location>
        <begin position="559"/>
        <end position="573"/>
    </location>
</feature>
<feature type="region of interest" description="Disordered" evidence="2">
    <location>
        <begin position="1112"/>
        <end position="1293"/>
    </location>
</feature>
<organism evidence="3 5">
    <name type="scientific">Neospora caninum (strain Liverpool)</name>
    <dbReference type="NCBI Taxonomy" id="572307"/>
    <lineage>
        <taxon>Eukaryota</taxon>
        <taxon>Sar</taxon>
        <taxon>Alveolata</taxon>
        <taxon>Apicomplexa</taxon>
        <taxon>Conoidasida</taxon>
        <taxon>Coccidia</taxon>
        <taxon>Eucoccidiorida</taxon>
        <taxon>Eimeriorina</taxon>
        <taxon>Sarcocystidae</taxon>
        <taxon>Neospora</taxon>
    </lineage>
</organism>
<keyword evidence="1" id="KW-0175">Coiled coil</keyword>
<feature type="compositionally biased region" description="Polar residues" evidence="2">
    <location>
        <begin position="1044"/>
        <end position="1056"/>
    </location>
</feature>
<proteinExistence type="predicted"/>
<dbReference type="InterPro" id="IPR033192">
    <property type="entry name" value="ODAD3"/>
</dbReference>
<name>F0VFT7_NEOCL</name>
<dbReference type="VEuPathDB" id="ToxoDB:NCLIV_023690"/>
<feature type="compositionally biased region" description="Polar residues" evidence="2">
    <location>
        <begin position="789"/>
        <end position="799"/>
    </location>
</feature>
<dbReference type="GeneID" id="13444740"/>
<feature type="compositionally biased region" description="Basic and acidic residues" evidence="2">
    <location>
        <begin position="617"/>
        <end position="632"/>
    </location>
</feature>
<reference evidence="3" key="1">
    <citation type="submission" date="2011-02" db="EMBL/GenBank/DDBJ databases">
        <authorList>
            <person name="Aslett M."/>
        </authorList>
    </citation>
    <scope>NUCLEOTIDE SEQUENCE</scope>
    <source>
        <strain evidence="3">Liverpool</strain>
    </source>
</reference>
<dbReference type="GO" id="GO:0036158">
    <property type="term" value="P:outer dynein arm assembly"/>
    <property type="evidence" value="ECO:0007669"/>
    <property type="project" value="InterPro"/>
</dbReference>
<evidence type="ECO:0000313" key="5">
    <source>
        <dbReference type="Proteomes" id="UP000007494"/>
    </source>
</evidence>
<dbReference type="InParanoid" id="F0VFT7"/>
<feature type="region of interest" description="Disordered" evidence="2">
    <location>
        <begin position="868"/>
        <end position="887"/>
    </location>
</feature>
<reference evidence="3" key="2">
    <citation type="submission" date="2011-03" db="EMBL/GenBank/DDBJ databases">
        <title>Comparative genomics and transcriptomics of Neospora caninum and Toxoplasma gondii.</title>
        <authorList>
            <person name="Reid A.J."/>
            <person name="Sohal A."/>
            <person name="Harris D."/>
            <person name="Quail M."/>
            <person name="Sanders M."/>
            <person name="Berriman M."/>
            <person name="Wastling J.M."/>
            <person name="Pain A."/>
        </authorList>
    </citation>
    <scope>NUCLEOTIDE SEQUENCE</scope>
    <source>
        <strain evidence="3">Liverpool</strain>
    </source>
</reference>
<feature type="compositionally biased region" description="Basic and acidic residues" evidence="2">
    <location>
        <begin position="1207"/>
        <end position="1219"/>
    </location>
</feature>
<gene>
    <name evidence="4" type="ORF">BN1204_023690</name>
    <name evidence="3" type="ORF">NCLIV_023690</name>
</gene>
<dbReference type="GO" id="GO:0035253">
    <property type="term" value="C:ciliary rootlet"/>
    <property type="evidence" value="ECO:0007669"/>
    <property type="project" value="TreeGrafter"/>
</dbReference>
<feature type="compositionally biased region" description="Basic and acidic residues" evidence="2">
    <location>
        <begin position="530"/>
        <end position="546"/>
    </location>
</feature>
<dbReference type="GO" id="GO:0036064">
    <property type="term" value="C:ciliary basal body"/>
    <property type="evidence" value="ECO:0007669"/>
    <property type="project" value="TreeGrafter"/>
</dbReference>